<organism evidence="2 3">
    <name type="scientific">Flagellimonas marinaquae</name>
    <dbReference type="NCBI Taxonomy" id="254955"/>
    <lineage>
        <taxon>Bacteria</taxon>
        <taxon>Pseudomonadati</taxon>
        <taxon>Bacteroidota</taxon>
        <taxon>Flavobacteriia</taxon>
        <taxon>Flavobacteriales</taxon>
        <taxon>Flavobacteriaceae</taxon>
        <taxon>Flagellimonas</taxon>
    </lineage>
</organism>
<proteinExistence type="predicted"/>
<dbReference type="Proteomes" id="UP001330184">
    <property type="component" value="Chromosome"/>
</dbReference>
<dbReference type="RefSeq" id="WP_338195254.1">
    <property type="nucleotide sequence ID" value="NZ_AP027268.1"/>
</dbReference>
<feature type="domain" description="HipA-like kinase" evidence="1">
    <location>
        <begin position="23"/>
        <end position="200"/>
    </location>
</feature>
<evidence type="ECO:0000259" key="1">
    <source>
        <dbReference type="Pfam" id="PF20613"/>
    </source>
</evidence>
<accession>A0AA48KQD6</accession>
<gene>
    <name evidence="2" type="ORF">MACH07_29470</name>
</gene>
<dbReference type="EMBL" id="AP027268">
    <property type="protein sequence ID" value="BDW94115.1"/>
    <property type="molecule type" value="Genomic_DNA"/>
</dbReference>
<evidence type="ECO:0000313" key="2">
    <source>
        <dbReference type="EMBL" id="BDW94115.1"/>
    </source>
</evidence>
<dbReference type="InterPro" id="IPR046748">
    <property type="entry name" value="HipA_2"/>
</dbReference>
<dbReference type="AlphaFoldDB" id="A0AA48KQD6"/>
<protein>
    <recommendedName>
        <fullName evidence="1">HipA-like kinase domain-containing protein</fullName>
    </recommendedName>
</protein>
<reference evidence="2 3" key="1">
    <citation type="submission" date="2023-01" db="EMBL/GenBank/DDBJ databases">
        <title>Complete genome sequence of Muricauda aquimarina strain IFOP_LL357.</title>
        <authorList>
            <person name="Gajardo G."/>
            <person name="Ueki S."/>
            <person name="Maruyama F."/>
        </authorList>
    </citation>
    <scope>NUCLEOTIDE SEQUENCE [LARGE SCALE GENOMIC DNA]</scope>
    <source>
        <strain evidence="2 3">IFOP_LL357</strain>
    </source>
</reference>
<evidence type="ECO:0000313" key="3">
    <source>
        <dbReference type="Proteomes" id="UP001330184"/>
    </source>
</evidence>
<keyword evidence="3" id="KW-1185">Reference proteome</keyword>
<sequence>MLEPISVINAISVDREIYTDGHSPLLTIGEDYEKYVVKNSRGRIPAFDLINEFLANGLLHCWNIPTPECAILKIDPSLVVGYSNNHQARFYNYSSFGSRVIPKKLDLNEFTVAKNKSVFNKLYNPIDILRIGLFDLWVSNDDRKPTNQNLILSIDDGGKYTITAIDHAFIFETLGYQHLNPKHFSPSVNDHIILSDLAKIVKRYTNIDESFVKSEKEYFYFCLEESLKNFEKIINNIPIDLGLSNDLTNFLSQFLFNQERNEKVFAEHIYRLSN</sequence>
<name>A0AA48KQD6_9FLAO</name>
<dbReference type="Pfam" id="PF20613">
    <property type="entry name" value="HipA_2"/>
    <property type="match status" value="1"/>
</dbReference>